<feature type="transmembrane region" description="Helical" evidence="1">
    <location>
        <begin position="22"/>
        <end position="46"/>
    </location>
</feature>
<keyword evidence="1" id="KW-0812">Transmembrane</keyword>
<accession>A0A0H2R2N4</accession>
<proteinExistence type="predicted"/>
<reference evidence="2 3" key="1">
    <citation type="submission" date="2015-04" db="EMBL/GenBank/DDBJ databases">
        <title>Complete genome sequence of Schizopora paradoxa KUC8140, a cosmopolitan wood degrader in East Asia.</title>
        <authorList>
            <consortium name="DOE Joint Genome Institute"/>
            <person name="Min B."/>
            <person name="Park H."/>
            <person name="Jang Y."/>
            <person name="Kim J.-J."/>
            <person name="Kim K.H."/>
            <person name="Pangilinan J."/>
            <person name="Lipzen A."/>
            <person name="Riley R."/>
            <person name="Grigoriev I.V."/>
            <person name="Spatafora J.W."/>
            <person name="Choi I.-G."/>
        </authorList>
    </citation>
    <scope>NUCLEOTIDE SEQUENCE [LARGE SCALE GENOMIC DNA]</scope>
    <source>
        <strain evidence="2 3">KUC8140</strain>
    </source>
</reference>
<evidence type="ECO:0000256" key="1">
    <source>
        <dbReference type="SAM" id="Phobius"/>
    </source>
</evidence>
<protein>
    <submittedName>
        <fullName evidence="2">Uncharacterized protein</fullName>
    </submittedName>
</protein>
<dbReference type="InParanoid" id="A0A0H2R2N4"/>
<feature type="transmembrane region" description="Helical" evidence="1">
    <location>
        <begin position="58"/>
        <end position="78"/>
    </location>
</feature>
<dbReference type="AlphaFoldDB" id="A0A0H2R2N4"/>
<feature type="transmembrane region" description="Helical" evidence="1">
    <location>
        <begin position="183"/>
        <end position="203"/>
    </location>
</feature>
<evidence type="ECO:0000313" key="3">
    <source>
        <dbReference type="Proteomes" id="UP000053477"/>
    </source>
</evidence>
<dbReference type="Proteomes" id="UP000053477">
    <property type="component" value="Unassembled WGS sequence"/>
</dbReference>
<keyword evidence="3" id="KW-1185">Reference proteome</keyword>
<keyword evidence="1" id="KW-1133">Transmembrane helix</keyword>
<sequence length="353" mass="38719">MANPFSPPDEDASDMWFERSNFAGSLMGAVAYGIHACIFAIAIYLMTRHHSKKRASTSFFYIAFICTLFILGTIQFITNSRYYQMMWIDDRNFPGGPVAFFTTQFSIPINTVGGVAFILSDTLADAILVYRFFIICNSSLLIIALPLLALIAAIALNCLTIFQEAQPGAGLWAHTTVEFALPFWSFSVGLNILLSLAIAFRLIMMRRELQATLGAEHGKVYTSVAAMIVESSALYSVTGMIYLICFARGSNVQNLLLSPIDQLVCIAPELIALRVSLGRSLTKDSTRKMLSSMREYRVNSQPTSVGNFQSAFNGSETLADPLSVRSEMSSNGGGSKATSQSDLYNTVKPFNNV</sequence>
<keyword evidence="1" id="KW-0472">Membrane</keyword>
<feature type="transmembrane region" description="Helical" evidence="1">
    <location>
        <begin position="98"/>
        <end position="119"/>
    </location>
</feature>
<gene>
    <name evidence="2" type="ORF">SCHPADRAFT_946431</name>
</gene>
<organism evidence="2 3">
    <name type="scientific">Schizopora paradoxa</name>
    <dbReference type="NCBI Taxonomy" id="27342"/>
    <lineage>
        <taxon>Eukaryota</taxon>
        <taxon>Fungi</taxon>
        <taxon>Dikarya</taxon>
        <taxon>Basidiomycota</taxon>
        <taxon>Agaricomycotina</taxon>
        <taxon>Agaricomycetes</taxon>
        <taxon>Hymenochaetales</taxon>
        <taxon>Schizoporaceae</taxon>
        <taxon>Schizopora</taxon>
    </lineage>
</organism>
<feature type="transmembrane region" description="Helical" evidence="1">
    <location>
        <begin position="224"/>
        <end position="244"/>
    </location>
</feature>
<evidence type="ECO:0000313" key="2">
    <source>
        <dbReference type="EMBL" id="KLO06025.1"/>
    </source>
</evidence>
<name>A0A0H2R2N4_9AGAM</name>
<dbReference type="EMBL" id="KQ086245">
    <property type="protein sequence ID" value="KLO06025.1"/>
    <property type="molecule type" value="Genomic_DNA"/>
</dbReference>
<feature type="transmembrane region" description="Helical" evidence="1">
    <location>
        <begin position="140"/>
        <end position="163"/>
    </location>
</feature>
<dbReference type="OrthoDB" id="2796825at2759"/>